<sequence>MLAELRDDYARYPNAERLFRCCRRGSSEVKAARAQLDASRDMIRAVRYDAMGSAPGGHSDPVAQSAERLMAVERRCAAAISRVGELHQMALDAIDEMERAGDAADGDAAVLRMYYLAGKSNGETASALGYSPGYIANKKAVAMMHVAPFVPLDWEHRI</sequence>
<evidence type="ECO:0000313" key="1">
    <source>
        <dbReference type="EMBL" id="AHF24255.1"/>
    </source>
</evidence>
<dbReference type="AlphaFoldDB" id="W0FMN7"/>
<protein>
    <submittedName>
        <fullName evidence="1">Uncharacterized protein</fullName>
    </submittedName>
</protein>
<reference evidence="1" key="1">
    <citation type="journal article" date="2013" name="PLoS ONE">
        <title>Metagenomic insights into the carbohydrate-active enzymes carried by the microorganisms adhering to solid digesta in the rumen of cows.</title>
        <authorList>
            <person name="Wang L."/>
            <person name="Hatem A."/>
            <person name="Catalyurek U.V."/>
            <person name="Morrison M."/>
            <person name="Yu Z."/>
        </authorList>
    </citation>
    <scope>NUCLEOTIDE SEQUENCE</scope>
</reference>
<proteinExistence type="predicted"/>
<name>W0FMN7_9BACT</name>
<organism evidence="1">
    <name type="scientific">uncultured bacterium Contig1770</name>
    <dbReference type="NCBI Taxonomy" id="1393510"/>
    <lineage>
        <taxon>Bacteria</taxon>
        <taxon>environmental samples</taxon>
    </lineage>
</organism>
<dbReference type="EMBL" id="KC246789">
    <property type="protein sequence ID" value="AHF24255.1"/>
    <property type="molecule type" value="Genomic_DNA"/>
</dbReference>
<accession>W0FMN7</accession>